<dbReference type="InterPro" id="IPR002139">
    <property type="entry name" value="Ribo/fructo_kinase"/>
</dbReference>
<dbReference type="InterPro" id="IPR029056">
    <property type="entry name" value="Ribokinase-like"/>
</dbReference>
<dbReference type="EMBL" id="NOXG01000007">
    <property type="protein sequence ID" value="PYD75641.1"/>
    <property type="molecule type" value="Genomic_DNA"/>
</dbReference>
<feature type="binding site" evidence="12">
    <location>
        <begin position="227"/>
        <end position="232"/>
    </location>
    <ligand>
        <name>ATP</name>
        <dbReference type="ChEBI" id="CHEBI:30616"/>
    </ligand>
</feature>
<evidence type="ECO:0000259" key="13">
    <source>
        <dbReference type="Pfam" id="PF00294"/>
    </source>
</evidence>
<accession>A0A318QDJ4</accession>
<evidence type="ECO:0000256" key="2">
    <source>
        <dbReference type="ARBA" id="ARBA00012035"/>
    </source>
</evidence>
<proteinExistence type="inferred from homology"/>
<evidence type="ECO:0000256" key="12">
    <source>
        <dbReference type="HAMAP-Rule" id="MF_01987"/>
    </source>
</evidence>
<feature type="binding site" evidence="12">
    <location>
        <position position="254"/>
    </location>
    <ligand>
        <name>K(+)</name>
        <dbReference type="ChEBI" id="CHEBI:29103"/>
    </ligand>
</feature>
<evidence type="ECO:0000256" key="1">
    <source>
        <dbReference type="ARBA" id="ARBA00005380"/>
    </source>
</evidence>
<protein>
    <recommendedName>
        <fullName evidence="3 12">Ribokinase</fullName>
        <shortName evidence="12">RK</shortName>
        <ecNumber evidence="2 12">2.7.1.15</ecNumber>
    </recommendedName>
</protein>
<feature type="binding site" evidence="12">
    <location>
        <position position="290"/>
    </location>
    <ligand>
        <name>K(+)</name>
        <dbReference type="ChEBI" id="CHEBI:29103"/>
    </ligand>
</feature>
<comment type="caution">
    <text evidence="12">Lacks conserved residue(s) required for the propagation of feature annotation.</text>
</comment>
<keyword evidence="11 12" id="KW-0119">Carbohydrate metabolism</keyword>
<comment type="similarity">
    <text evidence="1">Belongs to the carbohydrate kinase pfkB family.</text>
</comment>
<comment type="subunit">
    <text evidence="12">Homodimer.</text>
</comment>
<comment type="subcellular location">
    <subcellularLocation>
        <location evidence="12">Cytoplasm</location>
    </subcellularLocation>
</comment>
<dbReference type="Gene3D" id="3.40.1190.20">
    <property type="match status" value="1"/>
</dbReference>
<dbReference type="Pfam" id="PF00294">
    <property type="entry name" value="PfkB"/>
    <property type="match status" value="1"/>
</dbReference>
<dbReference type="EC" id="2.7.1.15" evidence="2 12"/>
<evidence type="ECO:0000256" key="9">
    <source>
        <dbReference type="ARBA" id="ARBA00022842"/>
    </source>
</evidence>
<evidence type="ECO:0000256" key="7">
    <source>
        <dbReference type="ARBA" id="ARBA00022777"/>
    </source>
</evidence>
<comment type="catalytic activity">
    <reaction evidence="12">
        <text>D-ribose + ATP = D-ribose 5-phosphate + ADP + H(+)</text>
        <dbReference type="Rhea" id="RHEA:13697"/>
        <dbReference type="ChEBI" id="CHEBI:15378"/>
        <dbReference type="ChEBI" id="CHEBI:30616"/>
        <dbReference type="ChEBI" id="CHEBI:47013"/>
        <dbReference type="ChEBI" id="CHEBI:78346"/>
        <dbReference type="ChEBI" id="CHEBI:456216"/>
        <dbReference type="EC" id="2.7.1.15"/>
    </reaction>
</comment>
<comment type="cofactor">
    <cofactor evidence="12">
        <name>Mg(2+)</name>
        <dbReference type="ChEBI" id="CHEBI:18420"/>
    </cofactor>
    <text evidence="12">Requires a divalent cation, most likely magnesium in vivo, as an electrophilic catalyst to aid phosphoryl group transfer. It is the chelate of the metal and the nucleotide that is the actual substrate.</text>
</comment>
<dbReference type="PROSITE" id="PS00584">
    <property type="entry name" value="PFKB_KINASES_2"/>
    <property type="match status" value="1"/>
</dbReference>
<feature type="binding site" evidence="12">
    <location>
        <begin position="16"/>
        <end position="18"/>
    </location>
    <ligand>
        <name>substrate</name>
    </ligand>
</feature>
<comment type="function">
    <text evidence="12">Catalyzes the phosphorylation of ribose at O-5 in a reaction requiring ATP and magnesium. The resulting D-ribose-5-phosphate can then be used either for sythesis of nucleotides, histidine, and tryptophan, or as a component of the pentose phosphate pathway.</text>
</comment>
<comment type="caution">
    <text evidence="14">The sequence shown here is derived from an EMBL/GenBank/DDBJ whole genome shotgun (WGS) entry which is preliminary data.</text>
</comment>
<evidence type="ECO:0000256" key="3">
    <source>
        <dbReference type="ARBA" id="ARBA00016943"/>
    </source>
</evidence>
<keyword evidence="8 12" id="KW-0067">ATP-binding</keyword>
<dbReference type="GO" id="GO:0046872">
    <property type="term" value="F:metal ion binding"/>
    <property type="evidence" value="ECO:0007669"/>
    <property type="project" value="UniProtKB-KW"/>
</dbReference>
<evidence type="ECO:0000256" key="6">
    <source>
        <dbReference type="ARBA" id="ARBA00022741"/>
    </source>
</evidence>
<dbReference type="PANTHER" id="PTHR10584:SF166">
    <property type="entry name" value="RIBOKINASE"/>
    <property type="match status" value="1"/>
</dbReference>
<feature type="binding site" evidence="12">
    <location>
        <position position="191"/>
    </location>
    <ligand>
        <name>ATP</name>
        <dbReference type="ChEBI" id="CHEBI:30616"/>
    </ligand>
</feature>
<dbReference type="CDD" id="cd01174">
    <property type="entry name" value="ribokinase"/>
    <property type="match status" value="1"/>
</dbReference>
<dbReference type="InterPro" id="IPR011877">
    <property type="entry name" value="Ribokinase"/>
</dbReference>
<evidence type="ECO:0000256" key="5">
    <source>
        <dbReference type="ARBA" id="ARBA00022723"/>
    </source>
</evidence>
<name>A0A318QDJ4_9PROT</name>
<keyword evidence="12" id="KW-0963">Cytoplasm</keyword>
<dbReference type="UniPathway" id="UPA00916">
    <property type="reaction ID" value="UER00889"/>
</dbReference>
<reference evidence="14 15" key="1">
    <citation type="submission" date="2017-07" db="EMBL/GenBank/DDBJ databases">
        <title>A draft genome sequence of Komagataeibacter sp. T5K1.</title>
        <authorList>
            <person name="Skraban J."/>
            <person name="Cleenwerck I."/>
            <person name="Vandamme P."/>
            <person name="Trcek J."/>
        </authorList>
    </citation>
    <scope>NUCLEOTIDE SEQUENCE [LARGE SCALE GENOMIC DNA]</scope>
    <source>
        <strain evidence="14 15">T5K1</strain>
    </source>
</reference>
<feature type="binding site" evidence="12">
    <location>
        <begin position="44"/>
        <end position="48"/>
    </location>
    <ligand>
        <name>substrate</name>
    </ligand>
</feature>
<feature type="binding site" evidence="12">
    <location>
        <position position="145"/>
    </location>
    <ligand>
        <name>substrate</name>
    </ligand>
</feature>
<keyword evidence="9 12" id="KW-0460">Magnesium</keyword>
<feature type="binding site" evidence="12">
    <location>
        <position position="260"/>
    </location>
    <ligand>
        <name>substrate</name>
    </ligand>
</feature>
<dbReference type="InterPro" id="IPR002173">
    <property type="entry name" value="Carboh/pur_kinase_PfkB_CS"/>
</dbReference>
<gene>
    <name evidence="12" type="primary">rbsK</name>
    <name evidence="14" type="ORF">CFR71_08335</name>
</gene>
<sequence>MDARPPGHVAIVGSINVDFVCRVAHFPHPGETMHVRDTTTGPGGKGANQAIAVARLGMPVELAGQMGDDPLAQVARDALSDAGVGTRFVRVQQGGGTGRAFITVNDAGENQILVHGGANMALHPDDVPGLARVLDGARVLMVQMEIPADIVVRICDQARAHDIIIIVDPAPVPPDGIPDALFTLTTVMTPNETETQAMTGVLPTDAGSARAAADILHGRGVECAIIKMGARGVFHSTRDGASGFVPPFAVTAIDSVAAGDCFGAGLARMLAAGAPMDRAVRYAAACGALATTRPGAADAAPSADEVEALLARG</sequence>
<dbReference type="GO" id="GO:0019303">
    <property type="term" value="P:D-ribose catabolic process"/>
    <property type="evidence" value="ECO:0007669"/>
    <property type="project" value="UniProtKB-UniRule"/>
</dbReference>
<dbReference type="PROSITE" id="PS00583">
    <property type="entry name" value="PFKB_KINASES_1"/>
    <property type="match status" value="1"/>
</dbReference>
<keyword evidence="6 12" id="KW-0547">Nucleotide-binding</keyword>
<dbReference type="HAMAP" id="MF_01987">
    <property type="entry name" value="Ribokinase"/>
    <property type="match status" value="1"/>
</dbReference>
<dbReference type="SUPFAM" id="SSF53613">
    <property type="entry name" value="Ribokinase-like"/>
    <property type="match status" value="1"/>
</dbReference>
<evidence type="ECO:0000256" key="10">
    <source>
        <dbReference type="ARBA" id="ARBA00022958"/>
    </source>
</evidence>
<dbReference type="GO" id="GO:0005829">
    <property type="term" value="C:cytosol"/>
    <property type="evidence" value="ECO:0007669"/>
    <property type="project" value="TreeGrafter"/>
</dbReference>
<feature type="active site" description="Proton acceptor" evidence="12">
    <location>
        <position position="260"/>
    </location>
</feature>
<feature type="domain" description="Carbohydrate kinase PfkB" evidence="13">
    <location>
        <begin position="8"/>
        <end position="301"/>
    </location>
</feature>
<organism evidence="14 15">
    <name type="scientific">Novacetimonas pomaceti</name>
    <dbReference type="NCBI Taxonomy" id="2021998"/>
    <lineage>
        <taxon>Bacteria</taxon>
        <taxon>Pseudomonadati</taxon>
        <taxon>Pseudomonadota</taxon>
        <taxon>Alphaproteobacteria</taxon>
        <taxon>Acetobacterales</taxon>
        <taxon>Acetobacteraceae</taxon>
        <taxon>Novacetimonas</taxon>
    </lineage>
</organism>
<evidence type="ECO:0000313" key="14">
    <source>
        <dbReference type="EMBL" id="PYD75641.1"/>
    </source>
</evidence>
<comment type="pathway">
    <text evidence="12">Carbohydrate metabolism; D-ribose degradation; D-ribose 5-phosphate from beta-D-ribopyranose: step 2/2.</text>
</comment>
<evidence type="ECO:0000256" key="8">
    <source>
        <dbReference type="ARBA" id="ARBA00022840"/>
    </source>
</evidence>
<feature type="binding site" evidence="12">
    <location>
        <position position="256"/>
    </location>
    <ligand>
        <name>K(+)</name>
        <dbReference type="ChEBI" id="CHEBI:29103"/>
    </ligand>
</feature>
<keyword evidence="7 12" id="KW-0418">Kinase</keyword>
<comment type="similarity">
    <text evidence="12">Belongs to the carbohydrate kinase PfkB family. Ribokinase subfamily.</text>
</comment>
<feature type="binding site" evidence="12">
    <location>
        <position position="293"/>
    </location>
    <ligand>
        <name>K(+)</name>
        <dbReference type="ChEBI" id="CHEBI:29103"/>
    </ligand>
</feature>
<comment type="activity regulation">
    <text evidence="12">Activated by a monovalent cation that binds near, but not in, the active site. The most likely occupant of the site in vivo is potassium. Ion binding induces a conformational change that may alter substrate affinity.</text>
</comment>
<dbReference type="Proteomes" id="UP000247609">
    <property type="component" value="Unassembled WGS sequence"/>
</dbReference>
<feature type="binding site" evidence="12">
    <location>
        <begin position="259"/>
        <end position="260"/>
    </location>
    <ligand>
        <name>ATP</name>
        <dbReference type="ChEBI" id="CHEBI:30616"/>
    </ligand>
</feature>
<keyword evidence="10 12" id="KW-0630">Potassium</keyword>
<keyword evidence="4 12" id="KW-0808">Transferase</keyword>
<evidence type="ECO:0000313" key="15">
    <source>
        <dbReference type="Proteomes" id="UP000247609"/>
    </source>
</evidence>
<keyword evidence="5 12" id="KW-0479">Metal-binding</keyword>
<dbReference type="AlphaFoldDB" id="A0A318QDJ4"/>
<evidence type="ECO:0000256" key="4">
    <source>
        <dbReference type="ARBA" id="ARBA00022679"/>
    </source>
</evidence>
<dbReference type="PRINTS" id="PR00990">
    <property type="entry name" value="RIBOKINASE"/>
</dbReference>
<dbReference type="GO" id="GO:0004747">
    <property type="term" value="F:ribokinase activity"/>
    <property type="evidence" value="ECO:0007669"/>
    <property type="project" value="UniProtKB-UniRule"/>
</dbReference>
<dbReference type="PANTHER" id="PTHR10584">
    <property type="entry name" value="SUGAR KINASE"/>
    <property type="match status" value="1"/>
</dbReference>
<dbReference type="InterPro" id="IPR011611">
    <property type="entry name" value="PfkB_dom"/>
</dbReference>
<feature type="binding site" evidence="12">
    <location>
        <position position="295"/>
    </location>
    <ligand>
        <name>K(+)</name>
        <dbReference type="ChEBI" id="CHEBI:29103"/>
    </ligand>
</feature>
<dbReference type="GO" id="GO:0005524">
    <property type="term" value="F:ATP binding"/>
    <property type="evidence" value="ECO:0007669"/>
    <property type="project" value="UniProtKB-UniRule"/>
</dbReference>
<evidence type="ECO:0000256" key="11">
    <source>
        <dbReference type="ARBA" id="ARBA00023277"/>
    </source>
</evidence>